<dbReference type="AlphaFoldDB" id="A0A3Q8X3A9"/>
<dbReference type="InterPro" id="IPR050624">
    <property type="entry name" value="HTH-type_Tx_Regulator"/>
</dbReference>
<dbReference type="SUPFAM" id="SSF46689">
    <property type="entry name" value="Homeodomain-like"/>
    <property type="match status" value="1"/>
</dbReference>
<dbReference type="Pfam" id="PF00440">
    <property type="entry name" value="TetR_N"/>
    <property type="match status" value="1"/>
</dbReference>
<accession>A0A3Q8X3A9</accession>
<feature type="domain" description="HTH tetR-type" evidence="3">
    <location>
        <begin position="30"/>
        <end position="90"/>
    </location>
</feature>
<dbReference type="OrthoDB" id="9780939at2"/>
<dbReference type="GO" id="GO:0003677">
    <property type="term" value="F:DNA binding"/>
    <property type="evidence" value="ECO:0007669"/>
    <property type="project" value="UniProtKB-UniRule"/>
</dbReference>
<dbReference type="InterPro" id="IPR036271">
    <property type="entry name" value="Tet_transcr_reg_TetR-rel_C_sf"/>
</dbReference>
<evidence type="ECO:0000313" key="4">
    <source>
        <dbReference type="EMBL" id="AZN39512.1"/>
    </source>
</evidence>
<dbReference type="PANTHER" id="PTHR43479">
    <property type="entry name" value="ACREF/ENVCD OPERON REPRESSOR-RELATED"/>
    <property type="match status" value="1"/>
</dbReference>
<name>A0A3Q8X3A9_9BACL</name>
<reference evidence="5" key="1">
    <citation type="submission" date="2018-12" db="EMBL/GenBank/DDBJ databases">
        <title>Genome sequence of Peanibacillus sp.</title>
        <authorList>
            <person name="Subramani G."/>
            <person name="Srinivasan S."/>
            <person name="Kim M.K."/>
        </authorList>
    </citation>
    <scope>NUCLEOTIDE SEQUENCE [LARGE SCALE GENOMIC DNA]</scope>
    <source>
        <strain evidence="5">18JY67-1</strain>
    </source>
</reference>
<evidence type="ECO:0000256" key="1">
    <source>
        <dbReference type="ARBA" id="ARBA00023125"/>
    </source>
</evidence>
<dbReference type="PANTHER" id="PTHR43479:SF11">
    <property type="entry name" value="ACREF_ENVCD OPERON REPRESSOR-RELATED"/>
    <property type="match status" value="1"/>
</dbReference>
<dbReference type="InterPro" id="IPR009057">
    <property type="entry name" value="Homeodomain-like_sf"/>
</dbReference>
<dbReference type="InterPro" id="IPR023772">
    <property type="entry name" value="DNA-bd_HTH_TetR-type_CS"/>
</dbReference>
<protein>
    <submittedName>
        <fullName evidence="4">TetR/AcrR family transcriptional regulator</fullName>
    </submittedName>
</protein>
<keyword evidence="5" id="KW-1185">Reference proteome</keyword>
<dbReference type="KEGG" id="palb:EJC50_07420"/>
<proteinExistence type="predicted"/>
<dbReference type="PROSITE" id="PS50977">
    <property type="entry name" value="HTH_TETR_2"/>
    <property type="match status" value="1"/>
</dbReference>
<dbReference type="Gene3D" id="1.10.10.60">
    <property type="entry name" value="Homeodomain-like"/>
    <property type="match status" value="1"/>
</dbReference>
<dbReference type="SUPFAM" id="SSF48498">
    <property type="entry name" value="Tetracyclin repressor-like, C-terminal domain"/>
    <property type="match status" value="1"/>
</dbReference>
<organism evidence="4 5">
    <name type="scientific">Paenibacillus albus</name>
    <dbReference type="NCBI Taxonomy" id="2495582"/>
    <lineage>
        <taxon>Bacteria</taxon>
        <taxon>Bacillati</taxon>
        <taxon>Bacillota</taxon>
        <taxon>Bacilli</taxon>
        <taxon>Bacillales</taxon>
        <taxon>Paenibacillaceae</taxon>
        <taxon>Paenibacillus</taxon>
    </lineage>
</organism>
<dbReference type="Gene3D" id="1.10.357.10">
    <property type="entry name" value="Tetracycline Repressor, domain 2"/>
    <property type="match status" value="1"/>
</dbReference>
<dbReference type="Proteomes" id="UP000272528">
    <property type="component" value="Chromosome"/>
</dbReference>
<dbReference type="PROSITE" id="PS01081">
    <property type="entry name" value="HTH_TETR_1"/>
    <property type="match status" value="1"/>
</dbReference>
<keyword evidence="1 2" id="KW-0238">DNA-binding</keyword>
<evidence type="ECO:0000256" key="2">
    <source>
        <dbReference type="PROSITE-ProRule" id="PRU00335"/>
    </source>
</evidence>
<evidence type="ECO:0000259" key="3">
    <source>
        <dbReference type="PROSITE" id="PS50977"/>
    </source>
</evidence>
<evidence type="ECO:0000313" key="5">
    <source>
        <dbReference type="Proteomes" id="UP000272528"/>
    </source>
</evidence>
<dbReference type="PRINTS" id="PR00455">
    <property type="entry name" value="HTHTETR"/>
</dbReference>
<sequence>MIVEKTLRSSQSRFLKELHAVYPAFAKLPEEKQELILTICIEEFAKNGYTNTSTDTITARAGISKGILFHYFKSKKNLYLAVVRHAMEVLIENTLQAVEAIETTDFFVRIKEMVLAKQRVTLQHYNETEIVTRVISHPPKAVEEEVAKLIADYQTKFTTPFMLESIYRGDLLKSVPLRDGLTPEKVFNLVTLTLNALSMKYLQLHRGQPHPYIGAEEKLMQEIDDYLDMIKYGVYRA</sequence>
<gene>
    <name evidence="4" type="ORF">EJC50_07420</name>
</gene>
<feature type="DNA-binding region" description="H-T-H motif" evidence="2">
    <location>
        <begin position="53"/>
        <end position="72"/>
    </location>
</feature>
<dbReference type="InterPro" id="IPR001647">
    <property type="entry name" value="HTH_TetR"/>
</dbReference>
<dbReference type="EMBL" id="CP034437">
    <property type="protein sequence ID" value="AZN39512.1"/>
    <property type="molecule type" value="Genomic_DNA"/>
</dbReference>